<evidence type="ECO:0000259" key="8">
    <source>
        <dbReference type="Pfam" id="PF10568"/>
    </source>
</evidence>
<evidence type="ECO:0000256" key="3">
    <source>
        <dbReference type="ARBA" id="ARBA00022787"/>
    </source>
</evidence>
<organism evidence="9 10">
    <name type="scientific">Truncatella angustata</name>
    <dbReference type="NCBI Taxonomy" id="152316"/>
    <lineage>
        <taxon>Eukaryota</taxon>
        <taxon>Fungi</taxon>
        <taxon>Dikarya</taxon>
        <taxon>Ascomycota</taxon>
        <taxon>Pezizomycotina</taxon>
        <taxon>Sordariomycetes</taxon>
        <taxon>Xylariomycetidae</taxon>
        <taxon>Amphisphaeriales</taxon>
        <taxon>Sporocadaceae</taxon>
        <taxon>Truncatella</taxon>
    </lineage>
</organism>
<evidence type="ECO:0000256" key="6">
    <source>
        <dbReference type="ARBA" id="ARBA00023136"/>
    </source>
</evidence>
<dbReference type="GO" id="GO:0015031">
    <property type="term" value="P:protein transport"/>
    <property type="evidence" value="ECO:0007669"/>
    <property type="project" value="UniProtKB-KW"/>
</dbReference>
<keyword evidence="6" id="KW-0472">Membrane</keyword>
<dbReference type="CDD" id="cd03078">
    <property type="entry name" value="GST_N_Metaxin1_like"/>
    <property type="match status" value="1"/>
</dbReference>
<dbReference type="PANTHER" id="PTHR12289">
    <property type="entry name" value="METAXIN RELATED"/>
    <property type="match status" value="1"/>
</dbReference>
<sequence>MALELHIWGSAFGLPSIDPECLAALSYLGHAVPQEDWSLVASNDASVSPDHILPALHHEGTWTSGYTNIVSYLGQRNPVWSIDGTLSKTQQADTLAYSSYILSRGSALVAFSLYVSPSAWVDLTRPAYSSLLPFPLTWTVPLKIRSAAIAKTEHLGLNHLAADVDPEDGSSESNKTTAPITSTGFLRLPIKPTVSESMAPEQLAAIRLKSISEDFFSVLGEVRGGNRYFFRRDTPSSLDFLALGVLELLRVKTPHPFMKNCMERSQAGQLLEDFLHLMHTEPIIWEAGNPGQHLPWASPSPRGALGTLGQFTENVVQNVPGIGDIWRQWRGEGVKAEDLNRDPAHVLLAVGGTVTALVAVGGAMFFRSLPPFGEPTQYFEAPQNPKTGLDRFGEIGAMFNSLPDFEAKPRQPQNHNDTVYKSNGIEVAVDVEEEGSGLQPPRDGNSAEVGVDVKIGDNARRA</sequence>
<keyword evidence="2" id="KW-0813">Transport</keyword>
<dbReference type="GO" id="GO:0007005">
    <property type="term" value="P:mitochondrion organization"/>
    <property type="evidence" value="ECO:0007669"/>
    <property type="project" value="TreeGrafter"/>
</dbReference>
<dbReference type="Pfam" id="PF10568">
    <property type="entry name" value="Tom37"/>
    <property type="match status" value="1"/>
</dbReference>
<feature type="region of interest" description="Disordered" evidence="7">
    <location>
        <begin position="431"/>
        <end position="462"/>
    </location>
</feature>
<dbReference type="PANTHER" id="PTHR12289:SF41">
    <property type="entry name" value="FAILED AXON CONNECTIONS-RELATED"/>
    <property type="match status" value="1"/>
</dbReference>
<name>A0A9P8USP1_9PEZI</name>
<evidence type="ECO:0000256" key="1">
    <source>
        <dbReference type="ARBA" id="ARBA00004294"/>
    </source>
</evidence>
<keyword evidence="5" id="KW-0496">Mitochondrion</keyword>
<keyword evidence="10" id="KW-1185">Reference proteome</keyword>
<dbReference type="GeneID" id="70130922"/>
<dbReference type="Proteomes" id="UP000758603">
    <property type="component" value="Unassembled WGS sequence"/>
</dbReference>
<keyword evidence="3" id="KW-1000">Mitochondrion outer membrane</keyword>
<evidence type="ECO:0000256" key="4">
    <source>
        <dbReference type="ARBA" id="ARBA00022927"/>
    </source>
</evidence>
<keyword evidence="4" id="KW-0653">Protein transport</keyword>
<comment type="caution">
    <text evidence="9">The sequence shown here is derived from an EMBL/GenBank/DDBJ whole genome shotgun (WGS) entry which is preliminary data.</text>
</comment>
<evidence type="ECO:0000256" key="5">
    <source>
        <dbReference type="ARBA" id="ARBA00023128"/>
    </source>
</evidence>
<evidence type="ECO:0000313" key="10">
    <source>
        <dbReference type="Proteomes" id="UP000758603"/>
    </source>
</evidence>
<dbReference type="GO" id="GO:0001401">
    <property type="term" value="C:SAM complex"/>
    <property type="evidence" value="ECO:0007669"/>
    <property type="project" value="InterPro"/>
</dbReference>
<gene>
    <name evidence="9" type="ORF">BKA67DRAFT_554951</name>
</gene>
<reference evidence="9" key="1">
    <citation type="journal article" date="2021" name="Nat. Commun.">
        <title>Genetic determinants of endophytism in the Arabidopsis root mycobiome.</title>
        <authorList>
            <person name="Mesny F."/>
            <person name="Miyauchi S."/>
            <person name="Thiergart T."/>
            <person name="Pickel B."/>
            <person name="Atanasova L."/>
            <person name="Karlsson M."/>
            <person name="Huettel B."/>
            <person name="Barry K.W."/>
            <person name="Haridas S."/>
            <person name="Chen C."/>
            <person name="Bauer D."/>
            <person name="Andreopoulos W."/>
            <person name="Pangilinan J."/>
            <person name="LaButti K."/>
            <person name="Riley R."/>
            <person name="Lipzen A."/>
            <person name="Clum A."/>
            <person name="Drula E."/>
            <person name="Henrissat B."/>
            <person name="Kohler A."/>
            <person name="Grigoriev I.V."/>
            <person name="Martin F.M."/>
            <person name="Hacquard S."/>
        </authorList>
    </citation>
    <scope>NUCLEOTIDE SEQUENCE</scope>
    <source>
        <strain evidence="9">MPI-SDFR-AT-0073</strain>
    </source>
</reference>
<dbReference type="EMBL" id="JAGPXC010000002">
    <property type="protein sequence ID" value="KAH6657315.1"/>
    <property type="molecule type" value="Genomic_DNA"/>
</dbReference>
<protein>
    <submittedName>
        <fullName evidence="9">Outer mitochondrial membrane transport complex protein-domain-containing protein</fullName>
    </submittedName>
</protein>
<dbReference type="InterPro" id="IPR050931">
    <property type="entry name" value="Mito_Protein_Transport_Metaxin"/>
</dbReference>
<dbReference type="AlphaFoldDB" id="A0A9P8USP1"/>
<proteinExistence type="predicted"/>
<feature type="domain" description="Mitochondrial outer membrane transport complex Sam37/metaxin N-terminal" evidence="8">
    <location>
        <begin position="21"/>
        <end position="145"/>
    </location>
</feature>
<dbReference type="OrthoDB" id="5835136at2759"/>
<comment type="subcellular location">
    <subcellularLocation>
        <location evidence="1">Mitochondrion outer membrane</location>
    </subcellularLocation>
</comment>
<evidence type="ECO:0000256" key="2">
    <source>
        <dbReference type="ARBA" id="ARBA00022448"/>
    </source>
</evidence>
<evidence type="ECO:0000256" key="7">
    <source>
        <dbReference type="SAM" id="MobiDB-lite"/>
    </source>
</evidence>
<dbReference type="RefSeq" id="XP_045961549.1">
    <property type="nucleotide sequence ID" value="XM_046102030.1"/>
</dbReference>
<evidence type="ECO:0000313" key="9">
    <source>
        <dbReference type="EMBL" id="KAH6657315.1"/>
    </source>
</evidence>
<accession>A0A9P8USP1</accession>
<dbReference type="InterPro" id="IPR019564">
    <property type="entry name" value="Sam37/metaxin_N"/>
</dbReference>